<dbReference type="EMBL" id="OX451738">
    <property type="protein sequence ID" value="CAI8605415.1"/>
    <property type="molecule type" value="Genomic_DNA"/>
</dbReference>
<keyword evidence="12" id="KW-0503">Monooxygenase</keyword>
<keyword evidence="5 13" id="KW-0812">Transmembrane</keyword>
<keyword evidence="10 13" id="KW-0472">Membrane</keyword>
<sequence>MDTQYCFWISATLFSLFASYFCVNNFVWRLNEWYYNLKQRNKEYPLPPGDLGWPFIGNMLTFVKHFSSGHPDSFINNIVSKYGRTGIYKSHLFGSPSAIICDADLIMSVLTDDETYKFSYPKSTVEVLKYKRYWNFSRKEHMLFRRIISSLTMNNNSLENYLSSIEDIMIEFLEDFSSMNHPIELLKEMKNISFKVIVGIFMGSSDQQFITKIGNSFTHMHSALFCMPINLPGFAFRRGLIAREKLAKLVKPIVKERRLMIRNGDKKNLLDILLQVNDEDGWKPDDDDIIQMLIAMVLAGHETTAHGMMWSIIYLTQNPHIMKKAKEEQEEIMKARHGTNKRLCFEEIKKMVYLSQIIDEMLRHISLTFALFRETTRDVNINGYLIPKGWKVLPWLKAMHKDPTYYSNPDEFNPSRWNDHNTKNGTFIPFGVGSRFCPGNNLAKIEIYVFLHYFILNYKLERVNPDCPITCLPAPMPIDNCLAKVIKVIESEGCIPSVVRVGVIALICNTRGDERLLLLIVDYSVVEL</sequence>
<evidence type="ECO:0000256" key="6">
    <source>
        <dbReference type="ARBA" id="ARBA00022723"/>
    </source>
</evidence>
<dbReference type="AlphaFoldDB" id="A0AAV1A8U9"/>
<evidence type="ECO:0000256" key="13">
    <source>
        <dbReference type="SAM" id="Phobius"/>
    </source>
</evidence>
<dbReference type="InterPro" id="IPR002401">
    <property type="entry name" value="Cyt_P450_E_grp-I"/>
</dbReference>
<dbReference type="GO" id="GO:0016125">
    <property type="term" value="P:sterol metabolic process"/>
    <property type="evidence" value="ECO:0007669"/>
    <property type="project" value="TreeGrafter"/>
</dbReference>
<dbReference type="InterPro" id="IPR017972">
    <property type="entry name" value="Cyt_P450_CS"/>
</dbReference>
<dbReference type="PANTHER" id="PTHR24286">
    <property type="entry name" value="CYTOCHROME P450 26"/>
    <property type="match status" value="1"/>
</dbReference>
<gene>
    <name evidence="14" type="ORF">VFH_III182520</name>
</gene>
<evidence type="ECO:0000256" key="9">
    <source>
        <dbReference type="ARBA" id="ARBA00023004"/>
    </source>
</evidence>
<evidence type="ECO:0000256" key="12">
    <source>
        <dbReference type="RuleBase" id="RU000461"/>
    </source>
</evidence>
<dbReference type="GO" id="GO:0051777">
    <property type="term" value="F:ent-kaurenoic acid monooxygenase activity"/>
    <property type="evidence" value="ECO:0007669"/>
    <property type="project" value="TreeGrafter"/>
</dbReference>
<proteinExistence type="inferred from homology"/>
<dbReference type="GO" id="GO:0005506">
    <property type="term" value="F:iron ion binding"/>
    <property type="evidence" value="ECO:0007669"/>
    <property type="project" value="InterPro"/>
</dbReference>
<keyword evidence="4 11" id="KW-0349">Heme</keyword>
<dbReference type="SUPFAM" id="SSF48264">
    <property type="entry name" value="Cytochrome P450"/>
    <property type="match status" value="1"/>
</dbReference>
<keyword evidence="6 11" id="KW-0479">Metal-binding</keyword>
<dbReference type="Pfam" id="PF00067">
    <property type="entry name" value="p450"/>
    <property type="match status" value="1"/>
</dbReference>
<reference evidence="14 15" key="1">
    <citation type="submission" date="2023-01" db="EMBL/GenBank/DDBJ databases">
        <authorList>
            <person name="Kreplak J."/>
        </authorList>
    </citation>
    <scope>NUCLEOTIDE SEQUENCE [LARGE SCALE GENOMIC DNA]</scope>
</reference>
<dbReference type="GO" id="GO:0010268">
    <property type="term" value="P:brassinosteroid homeostasis"/>
    <property type="evidence" value="ECO:0007669"/>
    <property type="project" value="TreeGrafter"/>
</dbReference>
<evidence type="ECO:0000256" key="10">
    <source>
        <dbReference type="ARBA" id="ARBA00023136"/>
    </source>
</evidence>
<evidence type="ECO:0008006" key="16">
    <source>
        <dbReference type="Google" id="ProtNLM"/>
    </source>
</evidence>
<protein>
    <recommendedName>
        <fullName evidence="16">Beta-amyrin 11-oxidase</fullName>
    </recommendedName>
</protein>
<accession>A0AAV1A8U9</accession>
<comment type="cofactor">
    <cofactor evidence="1 11">
        <name>heme</name>
        <dbReference type="ChEBI" id="CHEBI:30413"/>
    </cofactor>
</comment>
<evidence type="ECO:0000256" key="7">
    <source>
        <dbReference type="ARBA" id="ARBA00022989"/>
    </source>
</evidence>
<feature type="binding site" description="axial binding residue" evidence="11">
    <location>
        <position position="437"/>
    </location>
    <ligand>
        <name>heme</name>
        <dbReference type="ChEBI" id="CHEBI:30413"/>
    </ligand>
    <ligandPart>
        <name>Fe</name>
        <dbReference type="ChEBI" id="CHEBI:18248"/>
    </ligandPart>
</feature>
<dbReference type="PRINTS" id="PR00463">
    <property type="entry name" value="EP450I"/>
</dbReference>
<evidence type="ECO:0000313" key="15">
    <source>
        <dbReference type="Proteomes" id="UP001157006"/>
    </source>
</evidence>
<dbReference type="PRINTS" id="PR00385">
    <property type="entry name" value="P450"/>
</dbReference>
<comment type="subcellular location">
    <subcellularLocation>
        <location evidence="2">Membrane</location>
        <topology evidence="2">Single-pass membrane protein</topology>
    </subcellularLocation>
</comment>
<evidence type="ECO:0000256" key="5">
    <source>
        <dbReference type="ARBA" id="ARBA00022692"/>
    </source>
</evidence>
<evidence type="ECO:0000256" key="3">
    <source>
        <dbReference type="ARBA" id="ARBA00010617"/>
    </source>
</evidence>
<organism evidence="14 15">
    <name type="scientific">Vicia faba</name>
    <name type="common">Broad bean</name>
    <name type="synonym">Faba vulgaris</name>
    <dbReference type="NCBI Taxonomy" id="3906"/>
    <lineage>
        <taxon>Eukaryota</taxon>
        <taxon>Viridiplantae</taxon>
        <taxon>Streptophyta</taxon>
        <taxon>Embryophyta</taxon>
        <taxon>Tracheophyta</taxon>
        <taxon>Spermatophyta</taxon>
        <taxon>Magnoliopsida</taxon>
        <taxon>eudicotyledons</taxon>
        <taxon>Gunneridae</taxon>
        <taxon>Pentapetalae</taxon>
        <taxon>rosids</taxon>
        <taxon>fabids</taxon>
        <taxon>Fabales</taxon>
        <taxon>Fabaceae</taxon>
        <taxon>Papilionoideae</taxon>
        <taxon>50 kb inversion clade</taxon>
        <taxon>NPAAA clade</taxon>
        <taxon>Hologalegina</taxon>
        <taxon>IRL clade</taxon>
        <taxon>Fabeae</taxon>
        <taxon>Vicia</taxon>
    </lineage>
</organism>
<keyword evidence="8 12" id="KW-0560">Oxidoreductase</keyword>
<dbReference type="PROSITE" id="PS00086">
    <property type="entry name" value="CYTOCHROME_P450"/>
    <property type="match status" value="1"/>
</dbReference>
<evidence type="ECO:0000256" key="2">
    <source>
        <dbReference type="ARBA" id="ARBA00004167"/>
    </source>
</evidence>
<comment type="similarity">
    <text evidence="3 12">Belongs to the cytochrome P450 family.</text>
</comment>
<dbReference type="InterPro" id="IPR036396">
    <property type="entry name" value="Cyt_P450_sf"/>
</dbReference>
<evidence type="ECO:0000256" key="1">
    <source>
        <dbReference type="ARBA" id="ARBA00001971"/>
    </source>
</evidence>
<name>A0AAV1A8U9_VICFA</name>
<dbReference type="InterPro" id="IPR001128">
    <property type="entry name" value="Cyt_P450"/>
</dbReference>
<dbReference type="Proteomes" id="UP001157006">
    <property type="component" value="Chromosome 3"/>
</dbReference>
<dbReference type="Gene3D" id="1.10.630.10">
    <property type="entry name" value="Cytochrome P450"/>
    <property type="match status" value="1"/>
</dbReference>
<dbReference type="GO" id="GO:0020037">
    <property type="term" value="F:heme binding"/>
    <property type="evidence" value="ECO:0007669"/>
    <property type="project" value="InterPro"/>
</dbReference>
<dbReference type="GO" id="GO:0016132">
    <property type="term" value="P:brassinosteroid biosynthetic process"/>
    <property type="evidence" value="ECO:0007669"/>
    <property type="project" value="TreeGrafter"/>
</dbReference>
<feature type="transmembrane region" description="Helical" evidence="13">
    <location>
        <begin position="7"/>
        <end position="28"/>
    </location>
</feature>
<keyword evidence="7 13" id="KW-1133">Transmembrane helix</keyword>
<dbReference type="PANTHER" id="PTHR24286:SF199">
    <property type="entry name" value="CYTOCHROME P450 88D6"/>
    <property type="match status" value="1"/>
</dbReference>
<evidence type="ECO:0000256" key="11">
    <source>
        <dbReference type="PIRSR" id="PIRSR602401-1"/>
    </source>
</evidence>
<evidence type="ECO:0000256" key="4">
    <source>
        <dbReference type="ARBA" id="ARBA00022617"/>
    </source>
</evidence>
<keyword evidence="9 11" id="KW-0408">Iron</keyword>
<keyword evidence="15" id="KW-1185">Reference proteome</keyword>
<evidence type="ECO:0000256" key="8">
    <source>
        <dbReference type="ARBA" id="ARBA00023002"/>
    </source>
</evidence>
<dbReference type="GO" id="GO:0005783">
    <property type="term" value="C:endoplasmic reticulum"/>
    <property type="evidence" value="ECO:0007669"/>
    <property type="project" value="TreeGrafter"/>
</dbReference>
<dbReference type="GO" id="GO:0016020">
    <property type="term" value="C:membrane"/>
    <property type="evidence" value="ECO:0007669"/>
    <property type="project" value="UniProtKB-SubCell"/>
</dbReference>
<evidence type="ECO:0000313" key="14">
    <source>
        <dbReference type="EMBL" id="CAI8605415.1"/>
    </source>
</evidence>